<evidence type="ECO:0000313" key="2">
    <source>
        <dbReference type="Proteomes" id="UP000184073"/>
    </source>
</evidence>
<reference evidence="2" key="1">
    <citation type="journal article" date="2017" name="Genome Biol.">
        <title>Comparative genomics reveals high biological diversity and specific adaptations in the industrially and medically important fungal genus Aspergillus.</title>
        <authorList>
            <person name="de Vries R.P."/>
            <person name="Riley R."/>
            <person name="Wiebenga A."/>
            <person name="Aguilar-Osorio G."/>
            <person name="Amillis S."/>
            <person name="Uchima C.A."/>
            <person name="Anderluh G."/>
            <person name="Asadollahi M."/>
            <person name="Askin M."/>
            <person name="Barry K."/>
            <person name="Battaglia E."/>
            <person name="Bayram O."/>
            <person name="Benocci T."/>
            <person name="Braus-Stromeyer S.A."/>
            <person name="Caldana C."/>
            <person name="Canovas D."/>
            <person name="Cerqueira G.C."/>
            <person name="Chen F."/>
            <person name="Chen W."/>
            <person name="Choi C."/>
            <person name="Clum A."/>
            <person name="Dos Santos R.A."/>
            <person name="Damasio A.R."/>
            <person name="Diallinas G."/>
            <person name="Emri T."/>
            <person name="Fekete E."/>
            <person name="Flipphi M."/>
            <person name="Freyberg S."/>
            <person name="Gallo A."/>
            <person name="Gournas C."/>
            <person name="Habgood R."/>
            <person name="Hainaut M."/>
            <person name="Harispe M.L."/>
            <person name="Henrissat B."/>
            <person name="Hilden K.S."/>
            <person name="Hope R."/>
            <person name="Hossain A."/>
            <person name="Karabika E."/>
            <person name="Karaffa L."/>
            <person name="Karanyi Z."/>
            <person name="Krasevec N."/>
            <person name="Kuo A."/>
            <person name="Kusch H."/>
            <person name="LaButti K."/>
            <person name="Lagendijk E.L."/>
            <person name="Lapidus A."/>
            <person name="Levasseur A."/>
            <person name="Lindquist E."/>
            <person name="Lipzen A."/>
            <person name="Logrieco A.F."/>
            <person name="MacCabe A."/>
            <person name="Maekelae M.R."/>
            <person name="Malavazi I."/>
            <person name="Melin P."/>
            <person name="Meyer V."/>
            <person name="Mielnichuk N."/>
            <person name="Miskei M."/>
            <person name="Molnar A.P."/>
            <person name="Mule G."/>
            <person name="Ngan C.Y."/>
            <person name="Orejas M."/>
            <person name="Orosz E."/>
            <person name="Ouedraogo J.P."/>
            <person name="Overkamp K.M."/>
            <person name="Park H.-S."/>
            <person name="Perrone G."/>
            <person name="Piumi F."/>
            <person name="Punt P.J."/>
            <person name="Ram A.F."/>
            <person name="Ramon A."/>
            <person name="Rauscher S."/>
            <person name="Record E."/>
            <person name="Riano-Pachon D.M."/>
            <person name="Robert V."/>
            <person name="Roehrig J."/>
            <person name="Ruller R."/>
            <person name="Salamov A."/>
            <person name="Salih N.S."/>
            <person name="Samson R.A."/>
            <person name="Sandor E."/>
            <person name="Sanguinetti M."/>
            <person name="Schuetze T."/>
            <person name="Sepcic K."/>
            <person name="Shelest E."/>
            <person name="Sherlock G."/>
            <person name="Sophianopoulou V."/>
            <person name="Squina F.M."/>
            <person name="Sun H."/>
            <person name="Susca A."/>
            <person name="Todd R.B."/>
            <person name="Tsang A."/>
            <person name="Unkles S.E."/>
            <person name="van de Wiele N."/>
            <person name="van Rossen-Uffink D."/>
            <person name="Oliveira J.V."/>
            <person name="Vesth T.C."/>
            <person name="Visser J."/>
            <person name="Yu J.-H."/>
            <person name="Zhou M."/>
            <person name="Andersen M.R."/>
            <person name="Archer D.B."/>
            <person name="Baker S.E."/>
            <person name="Benoit I."/>
            <person name="Brakhage A.A."/>
            <person name="Braus G.H."/>
            <person name="Fischer R."/>
            <person name="Frisvad J.C."/>
            <person name="Goldman G.H."/>
            <person name="Houbraken J."/>
            <person name="Oakley B."/>
            <person name="Pocsi I."/>
            <person name="Scazzocchio C."/>
            <person name="Seiboth B."/>
            <person name="vanKuyk P.A."/>
            <person name="Wortman J."/>
            <person name="Dyer P.S."/>
            <person name="Grigoriev I.V."/>
        </authorList>
    </citation>
    <scope>NUCLEOTIDE SEQUENCE [LARGE SCALE GENOMIC DNA]</scope>
    <source>
        <strain evidence="2">CBS 583.65</strain>
    </source>
</reference>
<protein>
    <submittedName>
        <fullName evidence="1">Uncharacterized protein</fullName>
    </submittedName>
</protein>
<dbReference type="VEuPathDB" id="FungiDB:ASPVEDRAFT_71686"/>
<dbReference type="GeneID" id="63731641"/>
<dbReference type="Proteomes" id="UP000184073">
    <property type="component" value="Unassembled WGS sequence"/>
</dbReference>
<organism evidence="1 2">
    <name type="scientific">Aspergillus versicolor CBS 583.65</name>
    <dbReference type="NCBI Taxonomy" id="1036611"/>
    <lineage>
        <taxon>Eukaryota</taxon>
        <taxon>Fungi</taxon>
        <taxon>Dikarya</taxon>
        <taxon>Ascomycota</taxon>
        <taxon>Pezizomycotina</taxon>
        <taxon>Eurotiomycetes</taxon>
        <taxon>Eurotiomycetidae</taxon>
        <taxon>Eurotiales</taxon>
        <taxon>Aspergillaceae</taxon>
        <taxon>Aspergillus</taxon>
        <taxon>Aspergillus subgen. Nidulantes</taxon>
    </lineage>
</organism>
<dbReference type="AlphaFoldDB" id="A0A1L9PJC2"/>
<accession>A0A1L9PJC2</accession>
<proteinExistence type="predicted"/>
<name>A0A1L9PJC2_ASPVE</name>
<gene>
    <name evidence="1" type="ORF">ASPVEDRAFT_71686</name>
</gene>
<dbReference type="RefSeq" id="XP_040667392.1">
    <property type="nucleotide sequence ID" value="XM_040816130.1"/>
</dbReference>
<keyword evidence="2" id="KW-1185">Reference proteome</keyword>
<evidence type="ECO:0000313" key="1">
    <source>
        <dbReference type="EMBL" id="OJJ01630.1"/>
    </source>
</evidence>
<dbReference type="EMBL" id="KV878128">
    <property type="protein sequence ID" value="OJJ01630.1"/>
    <property type="molecule type" value="Genomic_DNA"/>
</dbReference>
<sequence>MFNTSRTCLCYLPFLPWTCCPQSNDRHPVYPVVLKRKPTHGPLSDKAFDHYTKIHIWTLSVQLIQIASPTATPKLSTMGETGQPVYLPERLVQRQSCWKLAREQLPAGLAKEYIIQQLYREYKIYSDFAVGGHWKEEHLFHIEAAFTWCLLYQMNHPKGDKVKGHWKSPPSCNTPVDELQLPTKWSVDTFYTCPAWPVWTLIVGKSGTKDFAAENTVYDQRLWFLFGLDNWAPKESERSYKKA</sequence>